<evidence type="ECO:0000313" key="22">
    <source>
        <dbReference type="RefSeq" id="XP_031417927.1"/>
    </source>
</evidence>
<proteinExistence type="inferred from homology"/>
<evidence type="ECO:0000256" key="17">
    <source>
        <dbReference type="RuleBase" id="RU368121"/>
    </source>
</evidence>
<dbReference type="InterPro" id="IPR003859">
    <property type="entry name" value="Galactosyl_T"/>
</dbReference>
<gene>
    <name evidence="22" type="primary">LOC105913337</name>
</gene>
<dbReference type="GO" id="GO:0000139">
    <property type="term" value="C:Golgi membrane"/>
    <property type="evidence" value="ECO:0007669"/>
    <property type="project" value="UniProtKB-SubCell"/>
</dbReference>
<comment type="catalytic activity">
    <reaction evidence="16">
        <text>N-acetyl-D-glucosamine + UDP-alpha-D-galactose = beta-D-galactosyl-(1-&gt;4)-N-acetyl-D-glucosamine + UDP + H(+)</text>
        <dbReference type="Rhea" id="RHEA:17745"/>
        <dbReference type="ChEBI" id="CHEBI:15378"/>
        <dbReference type="ChEBI" id="CHEBI:58223"/>
        <dbReference type="ChEBI" id="CHEBI:60152"/>
        <dbReference type="ChEBI" id="CHEBI:66914"/>
        <dbReference type="ChEBI" id="CHEBI:506227"/>
        <dbReference type="EC" id="2.4.1.90"/>
    </reaction>
    <physiologicalReaction direction="left-to-right" evidence="16">
        <dbReference type="Rhea" id="RHEA:17746"/>
    </physiologicalReaction>
</comment>
<evidence type="ECO:0000259" key="19">
    <source>
        <dbReference type="Pfam" id="PF02709"/>
    </source>
</evidence>
<keyword evidence="5 17" id="KW-0328">Glycosyltransferase</keyword>
<feature type="domain" description="Galactosyltransferase C-terminal" evidence="19">
    <location>
        <begin position="228"/>
        <end position="305"/>
    </location>
</feature>
<dbReference type="GO" id="GO:0008092">
    <property type="term" value="F:cytoskeletal protein binding"/>
    <property type="evidence" value="ECO:0007669"/>
    <property type="project" value="TreeGrafter"/>
</dbReference>
<feature type="compositionally biased region" description="Polar residues" evidence="18">
    <location>
        <begin position="68"/>
        <end position="92"/>
    </location>
</feature>
<dbReference type="EC" id="2.4.1.-" evidence="17"/>
<keyword evidence="21" id="KW-1185">Reference proteome</keyword>
<dbReference type="InterPro" id="IPR027995">
    <property type="entry name" value="Galactosyl_T_N"/>
</dbReference>
<keyword evidence="9 17" id="KW-0735">Signal-anchor</keyword>
<evidence type="ECO:0000259" key="20">
    <source>
        <dbReference type="Pfam" id="PF13733"/>
    </source>
</evidence>
<feature type="domain" description="Galactosyltransferase N-terminal" evidence="20">
    <location>
        <begin position="91"/>
        <end position="223"/>
    </location>
</feature>
<feature type="transmembrane region" description="Helical" evidence="17">
    <location>
        <begin position="15"/>
        <end position="34"/>
    </location>
</feature>
<dbReference type="PANTHER" id="PTHR19300:SF5">
    <property type="entry name" value="BETA-1,4-GALACTOSYLTRANSFERASE 1"/>
    <property type="match status" value="1"/>
</dbReference>
<evidence type="ECO:0000256" key="6">
    <source>
        <dbReference type="ARBA" id="ARBA00022679"/>
    </source>
</evidence>
<evidence type="ECO:0000256" key="13">
    <source>
        <dbReference type="ARBA" id="ARBA00023157"/>
    </source>
</evidence>
<accession>A0A6P8F445</accession>
<evidence type="ECO:0000256" key="14">
    <source>
        <dbReference type="ARBA" id="ARBA00023180"/>
    </source>
</evidence>
<evidence type="ECO:0000313" key="21">
    <source>
        <dbReference type="Proteomes" id="UP000515152"/>
    </source>
</evidence>
<evidence type="ECO:0000256" key="16">
    <source>
        <dbReference type="ARBA" id="ARBA00049413"/>
    </source>
</evidence>
<dbReference type="CDD" id="cd00899">
    <property type="entry name" value="b4GalT"/>
    <property type="match status" value="1"/>
</dbReference>
<keyword evidence="6 17" id="KW-0808">Transferase</keyword>
<comment type="cofactor">
    <cofactor evidence="1 17">
        <name>Mn(2+)</name>
        <dbReference type="ChEBI" id="CHEBI:29035"/>
    </cofactor>
</comment>
<evidence type="ECO:0000256" key="3">
    <source>
        <dbReference type="ARBA" id="ARBA00004922"/>
    </source>
</evidence>
<comment type="similarity">
    <text evidence="4 17">Belongs to the glycosyltransferase 7 family.</text>
</comment>
<protein>
    <recommendedName>
        <fullName evidence="17">Beta-1,4-galactosyltransferase</fullName>
        <shortName evidence="17">Beta-1,4-GalTase</shortName>
        <ecNumber evidence="17">2.4.1.-</ecNumber>
    </recommendedName>
</protein>
<evidence type="ECO:0000256" key="5">
    <source>
        <dbReference type="ARBA" id="ARBA00022676"/>
    </source>
</evidence>
<keyword evidence="15 17" id="KW-0464">Manganese</keyword>
<dbReference type="PRINTS" id="PR02050">
    <property type="entry name" value="B14GALTRFASE"/>
</dbReference>
<keyword evidence="14 17" id="KW-0325">Glycoprotein</keyword>
<dbReference type="RefSeq" id="XP_031417927.1">
    <property type="nucleotide sequence ID" value="XM_031562067.2"/>
</dbReference>
<reference evidence="22" key="1">
    <citation type="submission" date="2025-08" db="UniProtKB">
        <authorList>
            <consortium name="RefSeq"/>
        </authorList>
    </citation>
    <scope>IDENTIFICATION</scope>
</reference>
<evidence type="ECO:0000256" key="1">
    <source>
        <dbReference type="ARBA" id="ARBA00001936"/>
    </source>
</evidence>
<evidence type="ECO:0000256" key="12">
    <source>
        <dbReference type="ARBA" id="ARBA00023136"/>
    </source>
</evidence>
<dbReference type="Proteomes" id="UP000515152">
    <property type="component" value="Chromosome 24"/>
</dbReference>
<sequence>MTHSVRDFSVLSRPCSLVVFLSAVHLLVALYYVLYSPETLSFLPYFKEAFSNTGLPTNRSRNDGMFVTSAQSKEPSPDETTSLPSAAPQSCPETPPRLVGPHHVEFSNPVSLELVRKENPEIQEGGRWRPKDCTARQKVAIIIPYRHRKTHLKYWLYYLHPILQRQQLDYGVYVVNQYGETTFNRAKLMNVGFTEALKQYDYDCFVFSDVDIVPADDRNLYKCYNQPRHLSVALDKFGFRLPYERIFGGASAMNKEQFTKINGYPNNYWGWGGEDDDVSNRLSIRGLSISRPDSIIGRCRMITHTEDTNNAPNPKRFDQIKHTRETIDRDGLSSLQYRLVSVEKCPLYTNVTVDVGTP</sequence>
<dbReference type="GeneID" id="105913337"/>
<evidence type="ECO:0000256" key="10">
    <source>
        <dbReference type="ARBA" id="ARBA00022989"/>
    </source>
</evidence>
<comment type="pathway">
    <text evidence="3 17">Protein modification; protein glycosylation.</text>
</comment>
<dbReference type="Pfam" id="PF02709">
    <property type="entry name" value="Glyco_transf_7C"/>
    <property type="match status" value="1"/>
</dbReference>
<feature type="region of interest" description="Disordered" evidence="18">
    <location>
        <begin position="68"/>
        <end position="98"/>
    </location>
</feature>
<dbReference type="OrthoDB" id="10038994at2759"/>
<dbReference type="Gene3D" id="3.90.550.10">
    <property type="entry name" value="Spore Coat Polysaccharide Biosynthesis Protein SpsA, Chain A"/>
    <property type="match status" value="1"/>
</dbReference>
<dbReference type="AlphaFoldDB" id="A0A6P8F445"/>
<comment type="function">
    <text evidence="17">Responsible for the synthesis of complex-type N-linked oligosaccharides in many glycoproteins as well as the carbohydrate moieties of glycolipids.</text>
</comment>
<dbReference type="UniPathway" id="UPA00378"/>
<dbReference type="GO" id="GO:0003945">
    <property type="term" value="F:N-acetyllactosamine synthase activity"/>
    <property type="evidence" value="ECO:0007669"/>
    <property type="project" value="UniProtKB-EC"/>
</dbReference>
<evidence type="ECO:0000256" key="9">
    <source>
        <dbReference type="ARBA" id="ARBA00022968"/>
    </source>
</evidence>
<dbReference type="GO" id="GO:0003831">
    <property type="term" value="F:beta-N-acetylglucosaminylglycopeptide beta-1,4-galactosyltransferase activity"/>
    <property type="evidence" value="ECO:0007669"/>
    <property type="project" value="TreeGrafter"/>
</dbReference>
<dbReference type="InterPro" id="IPR027791">
    <property type="entry name" value="Galactosyl_T_C"/>
</dbReference>
<evidence type="ECO:0000256" key="2">
    <source>
        <dbReference type="ARBA" id="ARBA00004323"/>
    </source>
</evidence>
<organism evidence="21 22">
    <name type="scientific">Clupea harengus</name>
    <name type="common">Atlantic herring</name>
    <dbReference type="NCBI Taxonomy" id="7950"/>
    <lineage>
        <taxon>Eukaryota</taxon>
        <taxon>Metazoa</taxon>
        <taxon>Chordata</taxon>
        <taxon>Craniata</taxon>
        <taxon>Vertebrata</taxon>
        <taxon>Euteleostomi</taxon>
        <taxon>Actinopterygii</taxon>
        <taxon>Neopterygii</taxon>
        <taxon>Teleostei</taxon>
        <taxon>Clupei</taxon>
        <taxon>Clupeiformes</taxon>
        <taxon>Clupeoidei</taxon>
        <taxon>Clupeidae</taxon>
        <taxon>Clupea</taxon>
    </lineage>
</organism>
<dbReference type="KEGG" id="char:105913337"/>
<dbReference type="GO" id="GO:0032580">
    <property type="term" value="C:Golgi cisterna membrane"/>
    <property type="evidence" value="ECO:0007669"/>
    <property type="project" value="UniProtKB-UniRule"/>
</dbReference>
<comment type="subcellular location">
    <subcellularLocation>
        <location evidence="2 17">Golgi apparatus membrane</location>
        <topology evidence="2 17">Single-pass type II membrane protein</topology>
    </subcellularLocation>
</comment>
<keyword evidence="12 17" id="KW-0472">Membrane</keyword>
<evidence type="ECO:0000256" key="15">
    <source>
        <dbReference type="ARBA" id="ARBA00023211"/>
    </source>
</evidence>
<evidence type="ECO:0000256" key="7">
    <source>
        <dbReference type="ARBA" id="ARBA00022692"/>
    </source>
</evidence>
<dbReference type="GO" id="GO:0046872">
    <property type="term" value="F:metal ion binding"/>
    <property type="evidence" value="ECO:0007669"/>
    <property type="project" value="UniProtKB-UniRule"/>
</dbReference>
<keyword evidence="13" id="KW-1015">Disulfide bond</keyword>
<dbReference type="GO" id="GO:0006487">
    <property type="term" value="P:protein N-linked glycosylation"/>
    <property type="evidence" value="ECO:0007669"/>
    <property type="project" value="TreeGrafter"/>
</dbReference>
<evidence type="ECO:0000256" key="11">
    <source>
        <dbReference type="ARBA" id="ARBA00023034"/>
    </source>
</evidence>
<name>A0A6P8F445_CLUHA</name>
<dbReference type="PANTHER" id="PTHR19300">
    <property type="entry name" value="BETA-1,4-GALACTOSYLTRANSFERASE"/>
    <property type="match status" value="1"/>
</dbReference>
<evidence type="ECO:0000256" key="4">
    <source>
        <dbReference type="ARBA" id="ARBA00005735"/>
    </source>
</evidence>
<dbReference type="Pfam" id="PF13733">
    <property type="entry name" value="Glyco_transf_7N"/>
    <property type="match status" value="1"/>
</dbReference>
<evidence type="ECO:0000256" key="8">
    <source>
        <dbReference type="ARBA" id="ARBA00022723"/>
    </source>
</evidence>
<evidence type="ECO:0000256" key="18">
    <source>
        <dbReference type="SAM" id="MobiDB-lite"/>
    </source>
</evidence>
<dbReference type="InterPro" id="IPR029044">
    <property type="entry name" value="Nucleotide-diphossugar_trans"/>
</dbReference>
<keyword evidence="10 17" id="KW-1133">Transmembrane helix</keyword>
<keyword evidence="7 17" id="KW-0812">Transmembrane</keyword>
<dbReference type="GO" id="GO:0005975">
    <property type="term" value="P:carbohydrate metabolic process"/>
    <property type="evidence" value="ECO:0007669"/>
    <property type="project" value="InterPro"/>
</dbReference>
<dbReference type="FunFam" id="3.90.550.10:FF:000028">
    <property type="entry name" value="beta-1,4-galactosyltransferase 1"/>
    <property type="match status" value="1"/>
</dbReference>
<keyword evidence="11 17" id="KW-0333">Golgi apparatus</keyword>
<dbReference type="SUPFAM" id="SSF53448">
    <property type="entry name" value="Nucleotide-diphospho-sugar transferases"/>
    <property type="match status" value="1"/>
</dbReference>
<keyword evidence="8 17" id="KW-0479">Metal-binding</keyword>